<organism evidence="1 2">
    <name type="scientific">Lasiodiplodia mahajangana</name>
    <dbReference type="NCBI Taxonomy" id="1108764"/>
    <lineage>
        <taxon>Eukaryota</taxon>
        <taxon>Fungi</taxon>
        <taxon>Dikarya</taxon>
        <taxon>Ascomycota</taxon>
        <taxon>Pezizomycotina</taxon>
        <taxon>Dothideomycetes</taxon>
        <taxon>Dothideomycetes incertae sedis</taxon>
        <taxon>Botryosphaeriales</taxon>
        <taxon>Botryosphaeriaceae</taxon>
        <taxon>Lasiodiplodia</taxon>
    </lineage>
</organism>
<evidence type="ECO:0000313" key="2">
    <source>
        <dbReference type="Proteomes" id="UP001153332"/>
    </source>
</evidence>
<dbReference type="EMBL" id="JAPUUL010000496">
    <property type="protein sequence ID" value="KAJ8130452.1"/>
    <property type="molecule type" value="Genomic_DNA"/>
</dbReference>
<dbReference type="Proteomes" id="UP001153332">
    <property type="component" value="Unassembled WGS sequence"/>
</dbReference>
<evidence type="ECO:0000313" key="1">
    <source>
        <dbReference type="EMBL" id="KAJ8130452.1"/>
    </source>
</evidence>
<comment type="caution">
    <text evidence="1">The sequence shown here is derived from an EMBL/GenBank/DDBJ whole genome shotgun (WGS) entry which is preliminary data.</text>
</comment>
<proteinExistence type="predicted"/>
<reference evidence="1" key="1">
    <citation type="submission" date="2022-12" db="EMBL/GenBank/DDBJ databases">
        <title>Genome Sequence of Lasiodiplodia mahajangana.</title>
        <authorList>
            <person name="Buettner E."/>
        </authorList>
    </citation>
    <scope>NUCLEOTIDE SEQUENCE</scope>
    <source>
        <strain evidence="1">VT137</strain>
    </source>
</reference>
<name>A0ACC2JT71_9PEZI</name>
<keyword evidence="2" id="KW-1185">Reference proteome</keyword>
<gene>
    <name evidence="1" type="ORF">O1611_g3177</name>
</gene>
<accession>A0ACC2JT71</accession>
<sequence length="311" mass="33758">MAMLEVDAKSLQPWYNRRASARRVSAHSMLLLLSFVPITLSLALLIAADITVPATTDGSLFNVRALVSFNDANPVLQVGTFGYCVGWAPDNVDTVVLATPSRVCYYGNGYSMSAVVQQFFDNPSVSIGFIASIAPALSALYPLTTALVFLVLVATALPCFIPPVFAVALSWLATASSIAAVGCTFSIALVTRSRLAGNNEYVFEYGVHIWALFVGAISALVFTVLLTASWWLRRQLSRRSSDETTPKPGSAHHAQVLEFSSEEAPKELPGGKNSHRHELFNTGMGVQGRIESGAEERYELDTKYMRSPSWI</sequence>
<protein>
    <submittedName>
        <fullName evidence="1">Uncharacterized protein</fullName>
    </submittedName>
</protein>